<proteinExistence type="predicted"/>
<dbReference type="RefSeq" id="WP_202380910.1">
    <property type="nucleotide sequence ID" value="NZ_BAAAMA010000008.1"/>
</dbReference>
<feature type="domain" description="Metallo-beta-lactamase" evidence="1">
    <location>
        <begin position="34"/>
        <end position="233"/>
    </location>
</feature>
<protein>
    <submittedName>
        <fullName evidence="2">MBL fold metallo-hydrolase</fullName>
    </submittedName>
</protein>
<evidence type="ECO:0000259" key="1">
    <source>
        <dbReference type="SMART" id="SM00849"/>
    </source>
</evidence>
<dbReference type="Pfam" id="PF00753">
    <property type="entry name" value="Lactamase_B"/>
    <property type="match status" value="1"/>
</dbReference>
<dbReference type="SMART" id="SM00849">
    <property type="entry name" value="Lactamase_B"/>
    <property type="match status" value="1"/>
</dbReference>
<dbReference type="PANTHER" id="PTHR42951:SF4">
    <property type="entry name" value="ACYL-COENZYME A THIOESTERASE MBLAC2"/>
    <property type="match status" value="1"/>
</dbReference>
<organism evidence="2 3">
    <name type="scientific">Leucobacter chromiireducens subsp. chromiireducens</name>
    <dbReference type="NCBI Taxonomy" id="660067"/>
    <lineage>
        <taxon>Bacteria</taxon>
        <taxon>Bacillati</taxon>
        <taxon>Actinomycetota</taxon>
        <taxon>Actinomycetes</taxon>
        <taxon>Micrococcales</taxon>
        <taxon>Microbacteriaceae</taxon>
        <taxon>Leucobacter</taxon>
    </lineage>
</organism>
<dbReference type="Proteomes" id="UP001646141">
    <property type="component" value="Unassembled WGS sequence"/>
</dbReference>
<reference evidence="2 3" key="1">
    <citation type="submission" date="2018-09" db="EMBL/GenBank/DDBJ databases">
        <title>Comparative genomics of Leucobacter spp.</title>
        <authorList>
            <person name="Reis A.C."/>
            <person name="Kolvenbach B.A."/>
            <person name="Corvini P.F.X."/>
            <person name="Nunes O.C."/>
        </authorList>
    </citation>
    <scope>NUCLEOTIDE SEQUENCE [LARGE SCALE GENOMIC DNA]</scope>
    <source>
        <strain evidence="2 3">L-1</strain>
    </source>
</reference>
<comment type="caution">
    <text evidence="2">The sequence shown here is derived from an EMBL/GenBank/DDBJ whole genome shotgun (WGS) entry which is preliminary data.</text>
</comment>
<dbReference type="InterPro" id="IPR036866">
    <property type="entry name" value="RibonucZ/Hydroxyglut_hydro"/>
</dbReference>
<dbReference type="EMBL" id="QYAD01000001">
    <property type="protein sequence ID" value="MBL3688916.1"/>
    <property type="molecule type" value="Genomic_DNA"/>
</dbReference>
<dbReference type="PANTHER" id="PTHR42951">
    <property type="entry name" value="METALLO-BETA-LACTAMASE DOMAIN-CONTAINING"/>
    <property type="match status" value="1"/>
</dbReference>
<evidence type="ECO:0000313" key="2">
    <source>
        <dbReference type="EMBL" id="MBL3688916.1"/>
    </source>
</evidence>
<dbReference type="InterPro" id="IPR001279">
    <property type="entry name" value="Metallo-B-lactamas"/>
</dbReference>
<keyword evidence="3" id="KW-1185">Reference proteome</keyword>
<dbReference type="SUPFAM" id="SSF56281">
    <property type="entry name" value="Metallo-hydrolase/oxidoreductase"/>
    <property type="match status" value="1"/>
</dbReference>
<evidence type="ECO:0000313" key="3">
    <source>
        <dbReference type="Proteomes" id="UP001646141"/>
    </source>
</evidence>
<dbReference type="Gene3D" id="3.60.15.10">
    <property type="entry name" value="Ribonuclease Z/Hydroxyacylglutathione hydrolase-like"/>
    <property type="match status" value="1"/>
</dbReference>
<accession>A0ABS1SL69</accession>
<sequence length="259" mass="27802">MSAAASVRHNWFSRAEVAGGVTLLREPRVHGLLRCNIWRFDGDRPLWVDAGTGVRPPLAEFPEDAARSPVLVLTHAHVDHTGGAAEFGDVRMHPADMGRARTPPLPLTREAITRHLGLGPAPLGVPLPDSLVQEWGTAGTPAVAGVGPEGPITSLHEGELLIAGDYRFEVLELPGHTPGSIGLWDDRCGVLVSGDALYRGTLLDDLPESNRARYHATMQRILNLRPRQVLPGHGPPLTAEETAAIASDYLSRRAHAADT</sequence>
<dbReference type="InterPro" id="IPR050855">
    <property type="entry name" value="NDM-1-like"/>
</dbReference>
<gene>
    <name evidence="2" type="ORF">D3226_02945</name>
</gene>
<name>A0ABS1SL69_9MICO</name>